<dbReference type="EMBL" id="JAFFZE010000025">
    <property type="protein sequence ID" value="MCT2587467.1"/>
    <property type="molecule type" value="Genomic_DNA"/>
</dbReference>
<sequence>MGLKEIASGLHPTSADAAVSAMAKIVQVLPVRIRRRIDSLRGVTTPRAERQRTGITDVATLTTVALACRDNETLRLTYRTRDGRAAERTVHPHRTVGVDHRLYLIAWDQDRADWRVFRIDRIDNPIRSGRRFAPRELPHPDPVEYVRARIRSMPARYPVRATVQAPAERVEREVGRYGTVERIDDTSCAVYIPAAALDWATFCLGAVEAPFVVHGPPEAVDYVRGWGERLLAATESGTSCP</sequence>
<protein>
    <submittedName>
        <fullName evidence="2">WYL domain-containing protein</fullName>
    </submittedName>
</protein>
<dbReference type="Pfam" id="PF13280">
    <property type="entry name" value="WYL"/>
    <property type="match status" value="1"/>
</dbReference>
<dbReference type="InterPro" id="IPR026881">
    <property type="entry name" value="WYL_dom"/>
</dbReference>
<accession>A0ABT2JHV4</accession>
<reference evidence="2 3" key="1">
    <citation type="submission" date="2021-02" db="EMBL/GenBank/DDBJ databases">
        <title>Actinophytocola xerophila sp. nov., isolated from soil of cotton cropping field.</title>
        <authorList>
            <person name="Huang R."/>
            <person name="Chen X."/>
            <person name="Ge X."/>
            <person name="Liu W."/>
        </authorList>
    </citation>
    <scope>NUCLEOTIDE SEQUENCE [LARGE SCALE GENOMIC DNA]</scope>
    <source>
        <strain evidence="2 3">S1-96</strain>
    </source>
</reference>
<proteinExistence type="predicted"/>
<dbReference type="PANTHER" id="PTHR34580:SF3">
    <property type="entry name" value="PROTEIN PAFB"/>
    <property type="match status" value="1"/>
</dbReference>
<name>A0ABT2JHV4_9PSEU</name>
<keyword evidence="3" id="KW-1185">Reference proteome</keyword>
<comment type="caution">
    <text evidence="2">The sequence shown here is derived from an EMBL/GenBank/DDBJ whole genome shotgun (WGS) entry which is preliminary data.</text>
</comment>
<evidence type="ECO:0000259" key="1">
    <source>
        <dbReference type="Pfam" id="PF13280"/>
    </source>
</evidence>
<evidence type="ECO:0000313" key="3">
    <source>
        <dbReference type="Proteomes" id="UP001156441"/>
    </source>
</evidence>
<dbReference type="Proteomes" id="UP001156441">
    <property type="component" value="Unassembled WGS sequence"/>
</dbReference>
<evidence type="ECO:0000313" key="2">
    <source>
        <dbReference type="EMBL" id="MCT2587467.1"/>
    </source>
</evidence>
<organism evidence="2 3">
    <name type="scientific">Actinophytocola gossypii</name>
    <dbReference type="NCBI Taxonomy" id="2812003"/>
    <lineage>
        <taxon>Bacteria</taxon>
        <taxon>Bacillati</taxon>
        <taxon>Actinomycetota</taxon>
        <taxon>Actinomycetes</taxon>
        <taxon>Pseudonocardiales</taxon>
        <taxon>Pseudonocardiaceae</taxon>
    </lineage>
</organism>
<dbReference type="PANTHER" id="PTHR34580">
    <property type="match status" value="1"/>
</dbReference>
<dbReference type="RefSeq" id="WP_260195343.1">
    <property type="nucleotide sequence ID" value="NZ_JAFFZE010000025.1"/>
</dbReference>
<dbReference type="PROSITE" id="PS52050">
    <property type="entry name" value="WYL"/>
    <property type="match status" value="1"/>
</dbReference>
<dbReference type="InterPro" id="IPR051534">
    <property type="entry name" value="CBASS_pafABC_assoc_protein"/>
</dbReference>
<feature type="domain" description="WYL" evidence="1">
    <location>
        <begin position="60"/>
        <end position="124"/>
    </location>
</feature>
<gene>
    <name evidence="2" type="ORF">JT362_30520</name>
</gene>